<dbReference type="RefSeq" id="WP_092308889.1">
    <property type="nucleotide sequence ID" value="NZ_FOZV01000003.1"/>
</dbReference>
<dbReference type="EMBL" id="FOZV01000003">
    <property type="protein sequence ID" value="SFS50221.1"/>
    <property type="molecule type" value="Genomic_DNA"/>
</dbReference>
<dbReference type="STRING" id="871741.SAMN05192570_1684"/>
<dbReference type="Proteomes" id="UP000198788">
    <property type="component" value="Unassembled WGS sequence"/>
</dbReference>
<name>A0A1I6QCK9_9CAUL</name>
<gene>
    <name evidence="2" type="ORF">SAMN05192570_1684</name>
</gene>
<reference evidence="3" key="1">
    <citation type="submission" date="2016-10" db="EMBL/GenBank/DDBJ databases">
        <authorList>
            <person name="Varghese N."/>
            <person name="Submissions S."/>
        </authorList>
    </citation>
    <scope>NUCLEOTIDE SEQUENCE [LARGE SCALE GENOMIC DNA]</scope>
    <source>
        <strain evidence="3">CGMCC 1.10683</strain>
    </source>
</reference>
<proteinExistence type="predicted"/>
<keyword evidence="1" id="KW-1133">Transmembrane helix</keyword>
<keyword evidence="1" id="KW-0472">Membrane</keyword>
<keyword evidence="1" id="KW-0812">Transmembrane</keyword>
<feature type="transmembrane region" description="Helical" evidence="1">
    <location>
        <begin position="52"/>
        <end position="74"/>
    </location>
</feature>
<dbReference type="AlphaFoldDB" id="A0A1I6QCK9"/>
<keyword evidence="3" id="KW-1185">Reference proteome</keyword>
<feature type="transmembrane region" description="Helical" evidence="1">
    <location>
        <begin position="21"/>
        <end position="46"/>
    </location>
</feature>
<protein>
    <submittedName>
        <fullName evidence="2">Uncharacterized protein</fullName>
    </submittedName>
</protein>
<accession>A0A1I6QCK9</accession>
<sequence>MTQSDRLLFAHVGPGSRRGSGGLLGSVMWLGGMVATLVAMVVGAVLAVVTAAAVAVIALIAAVLVFFAGLAVRARRTVTRRSRRADDVIEARKVDGAWVAYGWERTGR</sequence>
<evidence type="ECO:0000256" key="1">
    <source>
        <dbReference type="SAM" id="Phobius"/>
    </source>
</evidence>
<organism evidence="2 3">
    <name type="scientific">Brevundimonas viscosa</name>
    <dbReference type="NCBI Taxonomy" id="871741"/>
    <lineage>
        <taxon>Bacteria</taxon>
        <taxon>Pseudomonadati</taxon>
        <taxon>Pseudomonadota</taxon>
        <taxon>Alphaproteobacteria</taxon>
        <taxon>Caulobacterales</taxon>
        <taxon>Caulobacteraceae</taxon>
        <taxon>Brevundimonas</taxon>
    </lineage>
</organism>
<evidence type="ECO:0000313" key="3">
    <source>
        <dbReference type="Proteomes" id="UP000198788"/>
    </source>
</evidence>
<evidence type="ECO:0000313" key="2">
    <source>
        <dbReference type="EMBL" id="SFS50221.1"/>
    </source>
</evidence>